<comment type="caution">
    <text evidence="16">The sequence shown here is derived from an EMBL/GenBank/DDBJ whole genome shotgun (WGS) entry which is preliminary data.</text>
</comment>
<evidence type="ECO:0000256" key="2">
    <source>
        <dbReference type="ARBA" id="ARBA00001946"/>
    </source>
</evidence>
<sequence>MTAPCPPIDATHDPDLRSWVDSANAPGCDFPIQNLPFTRFSPDGETAPRIGVGIGDAVLDVGAVAHLFEGPARDAASACGAPWLNALMAVDPAAQQALRAQLSALLDARQARHRAAVAAALHPLARARLHAPARIGGYTDFFASIHHATNAGSLFRPDAPLLPNYKYVPVAYNGRANSVGVHAEVTRPCGQVRPQPQAGEAPVYAPSDRLDYEVELGAYIGRASSAGQPVPVGDAWNHVFGFSLLNDWSARDIQAWEYQPLGPFLGKSFATGVSPWIVTAQALAPFRTGAAARPAGDPAPLPHLHDPRDQQSGGIDITLEAHLRSARMIAEGLPALRLSQANTRTLYWTVAQMVAHHTSNGSWLDTGDLLGSGTVSGPEAGSWGSLLELTRGGAQPLALPNGETRRFLADGDEITLTGHCSAPGRARIGFGECRARVRGAGDVTRN</sequence>
<feature type="binding site" evidence="13">
    <location>
        <position position="247"/>
    </location>
    <ligand>
        <name>Mg(2+)</name>
        <dbReference type="ChEBI" id="CHEBI:18420"/>
    </ligand>
</feature>
<dbReference type="InterPro" id="IPR036462">
    <property type="entry name" value="Fumarylacetoacetase_N_sf"/>
</dbReference>
<evidence type="ECO:0000256" key="11">
    <source>
        <dbReference type="PIRSR" id="PIRSR605959-1"/>
    </source>
</evidence>
<evidence type="ECO:0000256" key="13">
    <source>
        <dbReference type="PIRSR" id="PIRSR605959-3"/>
    </source>
</evidence>
<dbReference type="InterPro" id="IPR036663">
    <property type="entry name" value="Fumarylacetoacetase_C_sf"/>
</dbReference>
<organism evidence="16 17">
    <name type="scientific">Bordetella genomosp. 10</name>
    <dbReference type="NCBI Taxonomy" id="1416804"/>
    <lineage>
        <taxon>Bacteria</taxon>
        <taxon>Pseudomonadati</taxon>
        <taxon>Pseudomonadota</taxon>
        <taxon>Betaproteobacteria</taxon>
        <taxon>Burkholderiales</taxon>
        <taxon>Alcaligenaceae</taxon>
        <taxon>Bordetella</taxon>
    </lineage>
</organism>
<feature type="active site" description="Proton acceptor" evidence="11">
    <location>
        <position position="147"/>
    </location>
</feature>
<dbReference type="PANTHER" id="PTHR43069">
    <property type="entry name" value="FUMARYLACETOACETASE"/>
    <property type="match status" value="1"/>
</dbReference>
<feature type="binding site" evidence="13">
    <location>
        <position position="267"/>
    </location>
    <ligand>
        <name>Mg(2+)</name>
        <dbReference type="ChEBI" id="CHEBI:18420"/>
    </ligand>
</feature>
<evidence type="ECO:0000256" key="12">
    <source>
        <dbReference type="PIRSR" id="PIRSR605959-2"/>
    </source>
</evidence>
<dbReference type="PANTHER" id="PTHR43069:SF2">
    <property type="entry name" value="FUMARYLACETOACETASE"/>
    <property type="match status" value="1"/>
</dbReference>
<feature type="binding site" evidence="12">
    <location>
        <position position="258"/>
    </location>
    <ligand>
        <name>substrate</name>
    </ligand>
</feature>
<evidence type="ECO:0000259" key="15">
    <source>
        <dbReference type="Pfam" id="PF09298"/>
    </source>
</evidence>
<evidence type="ECO:0000256" key="10">
    <source>
        <dbReference type="ARBA" id="ARBA00023232"/>
    </source>
</evidence>
<feature type="binding site" evidence="13">
    <location>
        <position position="140"/>
    </location>
    <ligand>
        <name>Ca(2+)</name>
        <dbReference type="ChEBI" id="CHEBI:29108"/>
    </ligand>
</feature>
<dbReference type="NCBIfam" id="TIGR01266">
    <property type="entry name" value="fum_ac_acetase"/>
    <property type="match status" value="1"/>
</dbReference>
<comment type="cofactor">
    <cofactor evidence="1 13">
        <name>Ca(2+)</name>
        <dbReference type="ChEBI" id="CHEBI:29108"/>
    </cofactor>
</comment>
<dbReference type="EC" id="3.7.1.2" evidence="4"/>
<evidence type="ECO:0000256" key="3">
    <source>
        <dbReference type="ARBA" id="ARBA00004782"/>
    </source>
</evidence>
<dbReference type="GO" id="GO:0006572">
    <property type="term" value="P:L-tyrosine catabolic process"/>
    <property type="evidence" value="ECO:0007669"/>
    <property type="project" value="UniProtKB-KW"/>
</dbReference>
<evidence type="ECO:0000256" key="5">
    <source>
        <dbReference type="ARBA" id="ARBA00022723"/>
    </source>
</evidence>
<keyword evidence="9" id="KW-0828">Tyrosine catabolism</keyword>
<dbReference type="GO" id="GO:0006559">
    <property type="term" value="P:L-phenylalanine catabolic process"/>
    <property type="evidence" value="ECO:0007669"/>
    <property type="project" value="UniProtKB-UniPathway"/>
</dbReference>
<feature type="domain" description="Fumarylacetoacetase N-terminal" evidence="15">
    <location>
        <begin position="33"/>
        <end position="132"/>
    </location>
</feature>
<evidence type="ECO:0000256" key="1">
    <source>
        <dbReference type="ARBA" id="ARBA00001913"/>
    </source>
</evidence>
<evidence type="ECO:0000256" key="6">
    <source>
        <dbReference type="ARBA" id="ARBA00022801"/>
    </source>
</evidence>
<evidence type="ECO:0000256" key="9">
    <source>
        <dbReference type="ARBA" id="ARBA00022878"/>
    </source>
</evidence>
<dbReference type="Gene3D" id="2.30.30.230">
    <property type="entry name" value="Fumarylacetoacetase, N-terminal domain"/>
    <property type="match status" value="1"/>
</dbReference>
<dbReference type="InterPro" id="IPR015377">
    <property type="entry name" value="Fumarylacetoacetase_N"/>
</dbReference>
<comment type="pathway">
    <text evidence="3">Amino-acid degradation; L-phenylalanine degradation; acetoacetate and fumarate from L-phenylalanine: step 6/6.</text>
</comment>
<keyword evidence="8 13" id="KW-0460">Magnesium</keyword>
<dbReference type="Proteomes" id="UP000216020">
    <property type="component" value="Unassembled WGS sequence"/>
</dbReference>
<dbReference type="SUPFAM" id="SSF63433">
    <property type="entry name" value="Fumarylacetoacetate hydrolase, FAH, N-terminal domain"/>
    <property type="match status" value="1"/>
</dbReference>
<dbReference type="SUPFAM" id="SSF56529">
    <property type="entry name" value="FAH"/>
    <property type="match status" value="1"/>
</dbReference>
<feature type="binding site" evidence="13">
    <location>
        <position position="271"/>
    </location>
    <ligand>
        <name>Mg(2+)</name>
        <dbReference type="ChEBI" id="CHEBI:18420"/>
    </ligand>
</feature>
<reference evidence="17" key="1">
    <citation type="submission" date="2017-05" db="EMBL/GenBank/DDBJ databases">
        <title>Complete and WGS of Bordetella genogroups.</title>
        <authorList>
            <person name="Spilker T."/>
            <person name="Lipuma J."/>
        </authorList>
    </citation>
    <scope>NUCLEOTIDE SEQUENCE [LARGE SCALE GENOMIC DNA]</scope>
    <source>
        <strain evidence="17">AU16122</strain>
    </source>
</reference>
<dbReference type="RefSeq" id="WP_094855186.1">
    <property type="nucleotide sequence ID" value="NZ_NEVM01000005.1"/>
</dbReference>
<feature type="binding site" evidence="12">
    <location>
        <position position="374"/>
    </location>
    <ligand>
        <name>substrate</name>
    </ligand>
</feature>
<keyword evidence="5 13" id="KW-0479">Metal-binding</keyword>
<dbReference type="OrthoDB" id="3766879at2"/>
<accession>A0A261S2Q5</accession>
<dbReference type="GO" id="GO:0004334">
    <property type="term" value="F:fumarylacetoacetase activity"/>
    <property type="evidence" value="ECO:0007669"/>
    <property type="project" value="UniProtKB-EC"/>
</dbReference>
<proteinExistence type="predicted"/>
<keyword evidence="10" id="KW-0585">Phenylalanine catabolism</keyword>
<dbReference type="Gene3D" id="3.90.850.10">
    <property type="entry name" value="Fumarylacetoacetase-like, C-terminal domain"/>
    <property type="match status" value="1"/>
</dbReference>
<keyword evidence="6" id="KW-0378">Hydrolase</keyword>
<feature type="binding site" evidence="13">
    <location>
        <position position="215"/>
    </location>
    <ligand>
        <name>Ca(2+)</name>
        <dbReference type="ChEBI" id="CHEBI:29108"/>
    </ligand>
</feature>
<dbReference type="UniPathway" id="UPA00139">
    <property type="reaction ID" value="UER00341"/>
</dbReference>
<dbReference type="EMBL" id="NEVM01000005">
    <property type="protein sequence ID" value="OZI30763.1"/>
    <property type="molecule type" value="Genomic_DNA"/>
</dbReference>
<gene>
    <name evidence="16" type="ORF">CAL29_22510</name>
</gene>
<evidence type="ECO:0000256" key="4">
    <source>
        <dbReference type="ARBA" id="ARBA00012094"/>
    </source>
</evidence>
<feature type="binding site" evidence="12">
    <location>
        <position position="142"/>
    </location>
    <ligand>
        <name>substrate</name>
    </ligand>
</feature>
<dbReference type="GO" id="GO:1902000">
    <property type="term" value="P:homogentisate catabolic process"/>
    <property type="evidence" value="ECO:0007669"/>
    <property type="project" value="TreeGrafter"/>
</dbReference>
<feature type="binding site" evidence="13">
    <location>
        <position position="247"/>
    </location>
    <ligand>
        <name>Ca(2+)</name>
        <dbReference type="ChEBI" id="CHEBI:29108"/>
    </ligand>
</feature>
<dbReference type="InterPro" id="IPR005959">
    <property type="entry name" value="Fumarylacetoacetase"/>
</dbReference>
<feature type="binding site" evidence="12">
    <location>
        <position position="156"/>
    </location>
    <ligand>
        <name>substrate</name>
    </ligand>
</feature>
<evidence type="ECO:0000313" key="17">
    <source>
        <dbReference type="Proteomes" id="UP000216020"/>
    </source>
</evidence>
<dbReference type="GO" id="GO:0046872">
    <property type="term" value="F:metal ion binding"/>
    <property type="evidence" value="ECO:0007669"/>
    <property type="project" value="UniProtKB-KW"/>
</dbReference>
<evidence type="ECO:0000259" key="14">
    <source>
        <dbReference type="Pfam" id="PF01557"/>
    </source>
</evidence>
<evidence type="ECO:0000256" key="7">
    <source>
        <dbReference type="ARBA" id="ARBA00022837"/>
    </source>
</evidence>
<keyword evidence="7 13" id="KW-0106">Calcium</keyword>
<keyword evidence="17" id="KW-1185">Reference proteome</keyword>
<feature type="domain" description="Fumarylacetoacetase-like C-terminal" evidence="14">
    <location>
        <begin position="140"/>
        <end position="438"/>
    </location>
</feature>
<evidence type="ECO:0000313" key="16">
    <source>
        <dbReference type="EMBL" id="OZI30763.1"/>
    </source>
</evidence>
<feature type="binding site" evidence="13">
    <location>
        <position position="213"/>
    </location>
    <ligand>
        <name>Ca(2+)</name>
        <dbReference type="ChEBI" id="CHEBI:29108"/>
    </ligand>
</feature>
<comment type="cofactor">
    <cofactor evidence="2 13">
        <name>Mg(2+)</name>
        <dbReference type="ChEBI" id="CHEBI:18420"/>
    </cofactor>
</comment>
<dbReference type="InterPro" id="IPR011234">
    <property type="entry name" value="Fumarylacetoacetase-like_C"/>
</dbReference>
<protein>
    <recommendedName>
        <fullName evidence="4">fumarylacetoacetase</fullName>
        <ecNumber evidence="4">3.7.1.2</ecNumber>
    </recommendedName>
</protein>
<dbReference type="AlphaFoldDB" id="A0A261S2Q5"/>
<dbReference type="Pfam" id="PF01557">
    <property type="entry name" value="FAA_hydrolase"/>
    <property type="match status" value="1"/>
</dbReference>
<dbReference type="Pfam" id="PF09298">
    <property type="entry name" value="FAA_hydrolase_N"/>
    <property type="match status" value="1"/>
</dbReference>
<feature type="binding site" evidence="12">
    <location>
        <position position="254"/>
    </location>
    <ligand>
        <name>substrate</name>
    </ligand>
</feature>
<name>A0A261S2Q5_9BORD</name>
<evidence type="ECO:0000256" key="8">
    <source>
        <dbReference type="ARBA" id="ARBA00022842"/>
    </source>
</evidence>